<keyword evidence="1" id="KW-0812">Transmembrane</keyword>
<gene>
    <name evidence="2" type="ORF">LR394_40860</name>
</gene>
<organism evidence="2 3">
    <name type="scientific">Kineosporia babensis</name>
    <dbReference type="NCBI Taxonomy" id="499548"/>
    <lineage>
        <taxon>Bacteria</taxon>
        <taxon>Bacillati</taxon>
        <taxon>Actinomycetota</taxon>
        <taxon>Actinomycetes</taxon>
        <taxon>Kineosporiales</taxon>
        <taxon>Kineosporiaceae</taxon>
        <taxon>Kineosporia</taxon>
    </lineage>
</organism>
<evidence type="ECO:0000313" key="3">
    <source>
        <dbReference type="Proteomes" id="UP001138997"/>
    </source>
</evidence>
<protein>
    <submittedName>
        <fullName evidence="2">Uncharacterized protein</fullName>
    </submittedName>
</protein>
<keyword evidence="1" id="KW-0472">Membrane</keyword>
<proteinExistence type="predicted"/>
<sequence length="377" mass="40505">MSPQRTVGYGVTCSGPSIGTHARPLADSWSKFEVDAMPSPRVRVADRQFISVRVRSSAAQGKAGTAKIPENLSLSLTLSRDSLIGARVAGVALVVAGALAFGGISFGLATEARAKSSAQIGLLGVFVAGAALCLIASIQIQMMQRLRANARIQSQLKTMLENLAEDKAGIDHHGGRDGKVIRFSNRCTETGSGISSLLIAGGSIEASSTNEVPKSAVLNHLGPIMERSLSSSSTAFNVNNIDKSEALATERSLSEPKSISKHRQEGKSRDPVERLIRTIDCILTMLDQIYEEEFGEAIREMPAPEKAAAAGSLGIWAPRDEEIWFRCLSVRRNFLSRGKIPSSQDGVKNLTEQLDRITADLRCYRARSREVAIKDGS</sequence>
<evidence type="ECO:0000313" key="2">
    <source>
        <dbReference type="EMBL" id="MCD5317261.1"/>
    </source>
</evidence>
<dbReference type="Proteomes" id="UP001138997">
    <property type="component" value="Unassembled WGS sequence"/>
</dbReference>
<reference evidence="2" key="1">
    <citation type="submission" date="2021-11" db="EMBL/GenBank/DDBJ databases">
        <title>Streptomyces corallinus and Kineosporia corallina sp. nov., two new coral-derived marine actinobacteria.</title>
        <authorList>
            <person name="Buangrab K."/>
            <person name="Sutthacheep M."/>
            <person name="Yeemin T."/>
            <person name="Harunari E."/>
            <person name="Igarashi Y."/>
            <person name="Sripreechasak P."/>
            <person name="Kanchanasin P."/>
            <person name="Tanasupawat S."/>
            <person name="Phongsopitanun W."/>
        </authorList>
    </citation>
    <scope>NUCLEOTIDE SEQUENCE</scope>
    <source>
        <strain evidence="2">JCM 31032</strain>
    </source>
</reference>
<comment type="caution">
    <text evidence="2">The sequence shown here is derived from an EMBL/GenBank/DDBJ whole genome shotgun (WGS) entry which is preliminary data.</text>
</comment>
<keyword evidence="3" id="KW-1185">Reference proteome</keyword>
<evidence type="ECO:0000256" key="1">
    <source>
        <dbReference type="SAM" id="Phobius"/>
    </source>
</evidence>
<dbReference type="AlphaFoldDB" id="A0A9X1SYM2"/>
<feature type="transmembrane region" description="Helical" evidence="1">
    <location>
        <begin position="120"/>
        <end position="138"/>
    </location>
</feature>
<dbReference type="EMBL" id="JAJOMB010000057">
    <property type="protein sequence ID" value="MCD5317261.1"/>
    <property type="molecule type" value="Genomic_DNA"/>
</dbReference>
<feature type="transmembrane region" description="Helical" evidence="1">
    <location>
        <begin position="88"/>
        <end position="108"/>
    </location>
</feature>
<keyword evidence="1" id="KW-1133">Transmembrane helix</keyword>
<accession>A0A9X1SYM2</accession>
<dbReference type="RefSeq" id="WP_231450111.1">
    <property type="nucleotide sequence ID" value="NZ_JAJOMB010000057.1"/>
</dbReference>
<name>A0A9X1SYM2_9ACTN</name>